<feature type="compositionally biased region" description="Basic and acidic residues" evidence="8">
    <location>
        <begin position="375"/>
        <end position="470"/>
    </location>
</feature>
<dbReference type="Pfam" id="PF00018">
    <property type="entry name" value="SH3_1"/>
    <property type="match status" value="1"/>
</dbReference>
<dbReference type="CDD" id="cd11281">
    <property type="entry name" value="ADF_drebrin_like"/>
    <property type="match status" value="1"/>
</dbReference>
<dbReference type="PRINTS" id="PR00452">
    <property type="entry name" value="SH3DOMAIN"/>
</dbReference>
<evidence type="ECO:0000259" key="10">
    <source>
        <dbReference type="PROSITE" id="PS51263"/>
    </source>
</evidence>
<dbReference type="FunFam" id="3.40.20.10:FF:000018">
    <property type="entry name" value="Coactosin-like 1"/>
    <property type="match status" value="1"/>
</dbReference>
<dbReference type="Pfam" id="PF14604">
    <property type="entry name" value="SH3_9"/>
    <property type="match status" value="1"/>
</dbReference>
<feature type="compositionally biased region" description="Low complexity" evidence="8">
    <location>
        <begin position="181"/>
        <end position="194"/>
    </location>
</feature>
<dbReference type="GO" id="GO:0005884">
    <property type="term" value="C:actin filament"/>
    <property type="evidence" value="ECO:0007669"/>
    <property type="project" value="TreeGrafter"/>
</dbReference>
<protein>
    <recommendedName>
        <fullName evidence="13">Actin depolymerizing protein</fullName>
    </recommendedName>
</protein>
<dbReference type="Proteomes" id="UP000070444">
    <property type="component" value="Unassembled WGS sequence"/>
</dbReference>
<dbReference type="EMBL" id="KQ964521">
    <property type="protein sequence ID" value="KXN69853.1"/>
    <property type="molecule type" value="Genomic_DNA"/>
</dbReference>
<dbReference type="InterPro" id="IPR002108">
    <property type="entry name" value="ADF-H"/>
</dbReference>
<dbReference type="GO" id="GO:0030864">
    <property type="term" value="C:cortical actin cytoskeleton"/>
    <property type="evidence" value="ECO:0007669"/>
    <property type="project" value="TreeGrafter"/>
</dbReference>
<evidence type="ECO:0000256" key="1">
    <source>
        <dbReference type="ARBA" id="ARBA00004245"/>
    </source>
</evidence>
<dbReference type="Gene3D" id="2.30.30.40">
    <property type="entry name" value="SH3 Domains"/>
    <property type="match status" value="2"/>
</dbReference>
<dbReference type="OMA" id="FKEPRGA"/>
<dbReference type="CDD" id="cd11819">
    <property type="entry name" value="SH3_Cortactin_like"/>
    <property type="match status" value="1"/>
</dbReference>
<dbReference type="AlphaFoldDB" id="A0A137P4D2"/>
<dbReference type="InterPro" id="IPR001452">
    <property type="entry name" value="SH3_domain"/>
</dbReference>
<keyword evidence="4" id="KW-0009">Actin-binding</keyword>
<evidence type="ECO:0000313" key="11">
    <source>
        <dbReference type="EMBL" id="KXN69853.1"/>
    </source>
</evidence>
<feature type="compositionally biased region" description="Basic and acidic residues" evidence="8">
    <location>
        <begin position="277"/>
        <end position="292"/>
    </location>
</feature>
<dbReference type="GO" id="GO:0051015">
    <property type="term" value="F:actin filament binding"/>
    <property type="evidence" value="ECO:0007669"/>
    <property type="project" value="TreeGrafter"/>
</dbReference>
<keyword evidence="2 7" id="KW-0728">SH3 domain</keyword>
<dbReference type="Pfam" id="PF00241">
    <property type="entry name" value="Cofilin_ADF"/>
    <property type="match status" value="1"/>
</dbReference>
<feature type="compositionally biased region" description="Polar residues" evidence="8">
    <location>
        <begin position="169"/>
        <end position="180"/>
    </location>
</feature>
<evidence type="ECO:0008006" key="13">
    <source>
        <dbReference type="Google" id="ProtNLM"/>
    </source>
</evidence>
<keyword evidence="12" id="KW-1185">Reference proteome</keyword>
<reference evidence="11 12" key="1">
    <citation type="journal article" date="2015" name="Genome Biol. Evol.">
        <title>Phylogenomic analyses indicate that early fungi evolved digesting cell walls of algal ancestors of land plants.</title>
        <authorList>
            <person name="Chang Y."/>
            <person name="Wang S."/>
            <person name="Sekimoto S."/>
            <person name="Aerts A.L."/>
            <person name="Choi C."/>
            <person name="Clum A."/>
            <person name="LaButti K.M."/>
            <person name="Lindquist E.A."/>
            <person name="Yee Ngan C."/>
            <person name="Ohm R.A."/>
            <person name="Salamov A.A."/>
            <person name="Grigoriev I.V."/>
            <person name="Spatafora J.W."/>
            <person name="Berbee M.L."/>
        </authorList>
    </citation>
    <scope>NUCLEOTIDE SEQUENCE [LARGE SCALE GENOMIC DNA]</scope>
    <source>
        <strain evidence="11 12">NRRL 28638</strain>
    </source>
</reference>
<feature type="compositionally biased region" description="Basic and acidic residues" evidence="8">
    <location>
        <begin position="304"/>
        <end position="368"/>
    </location>
</feature>
<feature type="domain" description="SH3" evidence="9">
    <location>
        <begin position="501"/>
        <end position="561"/>
    </location>
</feature>
<dbReference type="PROSITE" id="PS51263">
    <property type="entry name" value="ADF_H"/>
    <property type="match status" value="1"/>
</dbReference>
<dbReference type="Gene3D" id="3.40.20.10">
    <property type="entry name" value="Severin"/>
    <property type="match status" value="1"/>
</dbReference>
<dbReference type="SUPFAM" id="SSF55753">
    <property type="entry name" value="Actin depolymerizing proteins"/>
    <property type="match status" value="1"/>
</dbReference>
<name>A0A137P4D2_CONC2</name>
<feature type="region of interest" description="Disordered" evidence="8">
    <location>
        <begin position="481"/>
        <end position="500"/>
    </location>
</feature>
<evidence type="ECO:0000256" key="5">
    <source>
        <dbReference type="ARBA" id="ARBA00023212"/>
    </source>
</evidence>
<evidence type="ECO:0000256" key="7">
    <source>
        <dbReference type="PROSITE-ProRule" id="PRU00192"/>
    </source>
</evidence>
<dbReference type="PANTHER" id="PTHR10829">
    <property type="entry name" value="CORTACTIN AND DREBRIN"/>
    <property type="match status" value="1"/>
</dbReference>
<dbReference type="SUPFAM" id="SSF50044">
    <property type="entry name" value="SH3-domain"/>
    <property type="match status" value="2"/>
</dbReference>
<dbReference type="InterPro" id="IPR036028">
    <property type="entry name" value="SH3-like_dom_sf"/>
</dbReference>
<proteinExistence type="inferred from homology"/>
<dbReference type="InterPro" id="IPR029006">
    <property type="entry name" value="ADF-H/Gelsolin-like_dom_sf"/>
</dbReference>
<organism evidence="11 12">
    <name type="scientific">Conidiobolus coronatus (strain ATCC 28846 / CBS 209.66 / NRRL 28638)</name>
    <name type="common">Delacroixia coronata</name>
    <dbReference type="NCBI Taxonomy" id="796925"/>
    <lineage>
        <taxon>Eukaryota</taxon>
        <taxon>Fungi</taxon>
        <taxon>Fungi incertae sedis</taxon>
        <taxon>Zoopagomycota</taxon>
        <taxon>Entomophthoromycotina</taxon>
        <taxon>Entomophthoromycetes</taxon>
        <taxon>Entomophthorales</taxon>
        <taxon>Ancylistaceae</taxon>
        <taxon>Conidiobolus</taxon>
    </lineage>
</organism>
<keyword evidence="3" id="KW-0963">Cytoplasm</keyword>
<comment type="subcellular location">
    <subcellularLocation>
        <location evidence="1">Cytoplasm</location>
        <location evidence="1">Cytoskeleton</location>
    </subcellularLocation>
</comment>
<evidence type="ECO:0000259" key="9">
    <source>
        <dbReference type="PROSITE" id="PS50002"/>
    </source>
</evidence>
<feature type="region of interest" description="Disordered" evidence="8">
    <location>
        <begin position="138"/>
        <end position="473"/>
    </location>
</feature>
<feature type="domain" description="SH3" evidence="9">
    <location>
        <begin position="585"/>
        <end position="645"/>
    </location>
</feature>
<evidence type="ECO:0000256" key="8">
    <source>
        <dbReference type="SAM" id="MobiDB-lite"/>
    </source>
</evidence>
<dbReference type="SMART" id="SM00326">
    <property type="entry name" value="SH3"/>
    <property type="match status" value="2"/>
</dbReference>
<evidence type="ECO:0000256" key="6">
    <source>
        <dbReference type="ARBA" id="ARBA00038052"/>
    </source>
</evidence>
<dbReference type="OrthoDB" id="5971719at2759"/>
<feature type="non-terminal residue" evidence="11">
    <location>
        <position position="1"/>
    </location>
</feature>
<sequence length="645" mass="74364">MAGRVNLSTHGSELKKAYQAVLDSNSSSTYCIFGYDKGTNDLKVVEEGDGDLEDFIENFEDGLLLYGFIRITDPNTNLPKFIFVSWCGEGVPMFKKGSFPGHLGDVMAFMKGYHIHIDARDESDISPQQIMKRVNESGGAKYSYHEQAKQSASQPPAPSKPRAPPVVPTKSTISVRSTAINNSVPTNPSTSSLSAKPQPLARVDTPIPPLAPSPVDDRIAPVRSSGYQKVSLPRPKPLQNRFLEQAAQAERERQEEAARERERRDKEYQDQIQAQLKQDKFKQQEEFRKLKEEEELNSQSQQDDSERERELAQEQDRQRQLEEDQRQAEYERQQREADEQKRLQQEQDEYERQQREAEEQAEYERQEREADEAAEQERLQQEQAEYERQQREADEAAEQDRLRHEQEEYERQQREAEEQAEYERQEREAQEAAEQERLQQEQAEYERQQREAEEQERLRQEEEEAQRVADEEQTLLAQQAAAASELTYQEPAQPSATQAESGHLTAIALYDYPADDSNELTLREGEMITNIQQIEEGWWHGTNESNESGIFPSNYVEVVDSLPAEMESLAQPQTNGHVEEDQPLEELPVAIALYDYVAGDETEISFAMDQYIYDIEFISDDWWQGSLDTGNKGVFPANYVKLVDQ</sequence>
<feature type="compositionally biased region" description="Polar residues" evidence="8">
    <location>
        <begin position="490"/>
        <end position="500"/>
    </location>
</feature>
<evidence type="ECO:0000256" key="4">
    <source>
        <dbReference type="ARBA" id="ARBA00023203"/>
    </source>
</evidence>
<dbReference type="GO" id="GO:0030833">
    <property type="term" value="P:regulation of actin filament polymerization"/>
    <property type="evidence" value="ECO:0007669"/>
    <property type="project" value="TreeGrafter"/>
</dbReference>
<dbReference type="GO" id="GO:0030427">
    <property type="term" value="C:site of polarized growth"/>
    <property type="evidence" value="ECO:0007669"/>
    <property type="project" value="TreeGrafter"/>
</dbReference>
<evidence type="ECO:0000256" key="3">
    <source>
        <dbReference type="ARBA" id="ARBA00022490"/>
    </source>
</evidence>
<gene>
    <name evidence="11" type="ORF">CONCODRAFT_79107</name>
</gene>
<dbReference type="PANTHER" id="PTHR10829:SF25">
    <property type="entry name" value="DREBRIN-LIKE PROTEIN"/>
    <property type="match status" value="1"/>
</dbReference>
<dbReference type="PROSITE" id="PS50002">
    <property type="entry name" value="SH3"/>
    <property type="match status" value="2"/>
</dbReference>
<dbReference type="STRING" id="796925.A0A137P4D2"/>
<accession>A0A137P4D2</accession>
<evidence type="ECO:0000313" key="12">
    <source>
        <dbReference type="Proteomes" id="UP000070444"/>
    </source>
</evidence>
<keyword evidence="5" id="KW-0206">Cytoskeleton</keyword>
<evidence type="ECO:0000256" key="2">
    <source>
        <dbReference type="ARBA" id="ARBA00022443"/>
    </source>
</evidence>
<comment type="similarity">
    <text evidence="6">Belongs to the actin-binding proteins ADF family. Coactosin subfamily.</text>
</comment>
<feature type="domain" description="ADF-H" evidence="10">
    <location>
        <begin position="6"/>
        <end position="135"/>
    </location>
</feature>
<feature type="compositionally biased region" description="Pro residues" evidence="8">
    <location>
        <begin position="155"/>
        <end position="167"/>
    </location>
</feature>
<dbReference type="SMART" id="SM00102">
    <property type="entry name" value="ADF"/>
    <property type="match status" value="1"/>
</dbReference>
<feature type="compositionally biased region" description="Basic and acidic residues" evidence="8">
    <location>
        <begin position="249"/>
        <end position="269"/>
    </location>
</feature>